<name>A0A1H6UD13_9ACTN</name>
<organism evidence="3 4">
    <name type="scientific">Micromonospora phaseoli</name>
    <dbReference type="NCBI Taxonomy" id="1144548"/>
    <lineage>
        <taxon>Bacteria</taxon>
        <taxon>Bacillati</taxon>
        <taxon>Actinomycetota</taxon>
        <taxon>Actinomycetes</taxon>
        <taxon>Micromonosporales</taxon>
        <taxon>Micromonosporaceae</taxon>
        <taxon>Micromonospora</taxon>
    </lineage>
</organism>
<dbReference type="Proteomes" id="UP000198707">
    <property type="component" value="Unassembled WGS sequence"/>
</dbReference>
<proteinExistence type="predicted"/>
<evidence type="ECO:0000256" key="2">
    <source>
        <dbReference type="SAM" id="Phobius"/>
    </source>
</evidence>
<keyword evidence="2" id="KW-0812">Transmembrane</keyword>
<feature type="transmembrane region" description="Helical" evidence="2">
    <location>
        <begin position="117"/>
        <end position="135"/>
    </location>
</feature>
<feature type="transmembrane region" description="Helical" evidence="2">
    <location>
        <begin position="147"/>
        <end position="171"/>
    </location>
</feature>
<reference evidence="4" key="1">
    <citation type="submission" date="2016-10" db="EMBL/GenBank/DDBJ databases">
        <authorList>
            <person name="Varghese N."/>
            <person name="Submissions S."/>
        </authorList>
    </citation>
    <scope>NUCLEOTIDE SEQUENCE [LARGE SCALE GENOMIC DNA]</scope>
    <source>
        <strain evidence="4">CGMCC 4.7038</strain>
    </source>
</reference>
<dbReference type="STRING" id="1144548.SAMN05443287_10265"/>
<keyword evidence="4" id="KW-1185">Reference proteome</keyword>
<keyword evidence="2" id="KW-1133">Transmembrane helix</keyword>
<evidence type="ECO:0000313" key="3">
    <source>
        <dbReference type="EMBL" id="SEI86090.1"/>
    </source>
</evidence>
<gene>
    <name evidence="3" type="ORF">SAMN05443287_10265</name>
</gene>
<evidence type="ECO:0000256" key="1">
    <source>
        <dbReference type="SAM" id="MobiDB-lite"/>
    </source>
</evidence>
<dbReference type="AlphaFoldDB" id="A0A1H6UD13"/>
<sequence>MPWPSSEPPGKSSAPQGALTAQPVDPLPPRLTPPAPPQPVRRLTAGTWVFVPLVLVAGSPSGHDLLSGMSRDLPRADGIAAMGVQLARFVLTGLMWPQWELPPDTPRTSSSWLWNDFRTLLFVVLTLWLLSRLNALPSPARAYRALAVLGATMVSAVVAGLGAIACVAFIRSVGFLGDPGGRRSPWSDTEMATWGALAGGLVYGLLLAWLVTLPAAADRPRRGWLS</sequence>
<feature type="region of interest" description="Disordered" evidence="1">
    <location>
        <begin position="1"/>
        <end position="38"/>
    </location>
</feature>
<keyword evidence="2" id="KW-0472">Membrane</keyword>
<protein>
    <submittedName>
        <fullName evidence="3">Uncharacterized protein</fullName>
    </submittedName>
</protein>
<dbReference type="EMBL" id="FNYV01000002">
    <property type="protein sequence ID" value="SEI86090.1"/>
    <property type="molecule type" value="Genomic_DNA"/>
</dbReference>
<feature type="transmembrane region" description="Helical" evidence="2">
    <location>
        <begin position="191"/>
        <end position="212"/>
    </location>
</feature>
<feature type="compositionally biased region" description="Pro residues" evidence="1">
    <location>
        <begin position="25"/>
        <end position="38"/>
    </location>
</feature>
<evidence type="ECO:0000313" key="4">
    <source>
        <dbReference type="Proteomes" id="UP000198707"/>
    </source>
</evidence>
<accession>A0A1H6UD13</accession>